<organism evidence="4 5">
    <name type="scientific">Acetilactobacillus jinshanensis</name>
    <dbReference type="NCBI Taxonomy" id="1720083"/>
    <lineage>
        <taxon>Bacteria</taxon>
        <taxon>Bacillati</taxon>
        <taxon>Bacillota</taxon>
        <taxon>Bacilli</taxon>
        <taxon>Lactobacillales</taxon>
        <taxon>Lactobacillaceae</taxon>
        <taxon>Acetilactobacillus</taxon>
    </lineage>
</organism>
<feature type="transmembrane region" description="Helical" evidence="2">
    <location>
        <begin position="1988"/>
        <end position="2008"/>
    </location>
</feature>
<dbReference type="KEGG" id="lji:ELX58_01060"/>
<dbReference type="EMBL" id="CP034726">
    <property type="protein sequence ID" value="QBP17786.1"/>
    <property type="molecule type" value="Genomic_DNA"/>
</dbReference>
<dbReference type="Proteomes" id="UP000294321">
    <property type="component" value="Chromosome"/>
</dbReference>
<accession>A0A4P6ZJF1</accession>
<keyword evidence="5" id="KW-1185">Reference proteome</keyword>
<evidence type="ECO:0000313" key="5">
    <source>
        <dbReference type="Proteomes" id="UP000294321"/>
    </source>
</evidence>
<feature type="domain" description="Mucin binding" evidence="3">
    <location>
        <begin position="1569"/>
        <end position="1647"/>
    </location>
</feature>
<evidence type="ECO:0000259" key="3">
    <source>
        <dbReference type="Pfam" id="PF17965"/>
    </source>
</evidence>
<evidence type="ECO:0000313" key="4">
    <source>
        <dbReference type="EMBL" id="QBP17786.1"/>
    </source>
</evidence>
<keyword evidence="2" id="KW-0812">Transmembrane</keyword>
<feature type="region of interest" description="Disordered" evidence="1">
    <location>
        <begin position="1756"/>
        <end position="1892"/>
    </location>
</feature>
<dbReference type="Pfam" id="PF17965">
    <property type="entry name" value="MucBP_2"/>
    <property type="match status" value="1"/>
</dbReference>
<feature type="transmembrane region" description="Helical" evidence="2">
    <location>
        <begin position="21"/>
        <end position="41"/>
    </location>
</feature>
<keyword evidence="2" id="KW-0472">Membrane</keyword>
<gene>
    <name evidence="4" type="ORF">ELX58_01060</name>
</gene>
<reference evidence="5" key="1">
    <citation type="submission" date="2018-12" db="EMBL/GenBank/DDBJ databases">
        <title>A new species of lactobacillus.</title>
        <authorList>
            <person name="Jian Y."/>
            <person name="Xin L."/>
            <person name="Hong Z.J."/>
            <person name="Ming L.Z."/>
            <person name="Hong X.Z."/>
        </authorList>
    </citation>
    <scope>NUCLEOTIDE SEQUENCE [LARGE SCALE GENOMIC DNA]</scope>
    <source>
        <strain evidence="5">HSLZ-75</strain>
    </source>
</reference>
<feature type="compositionally biased region" description="Low complexity" evidence="1">
    <location>
        <begin position="1767"/>
        <end position="1892"/>
    </location>
</feature>
<dbReference type="OrthoDB" id="2206015at2"/>
<evidence type="ECO:0000256" key="1">
    <source>
        <dbReference type="SAM" id="MobiDB-lite"/>
    </source>
</evidence>
<protein>
    <recommendedName>
        <fullName evidence="3">Mucin binding domain-containing protein</fullName>
    </recommendedName>
</protein>
<sequence length="2014" mass="222771">MLYNRNQFRITNAKKKLIKAGKGWIVASAFMFALLGGMGVVSHVTVKADTSKTMVVSSKQNSAAIQQSSQDPNLISKYAHNIHAALLARQMTTQSQNTEAPNQQGNLSSTSTYNGPMYDNKGHVVVNLENGTYYYKYVLSFPSSKQITLPGNGQIVKLGNNGQLLDQSNKPYPNPKPIEINGNPVVNHYYTFSDDSFTPEYVTYDVTPGLKFYRGDNGPEYNSGIKNTPPITISGYYGEPIRITPNSDLLGQYINNGYKLKDNAPLYAIINSKQNNTNSDSWLSNRDAFDLVAQPAAPITVNYRIGNHHYSFTFSDHHYIGESLTTSEITREFNNLKFSYGANKGASISTYYHLVNPSTYAYEQIPQTIYLDTEGNSVSNITLPVYFQEVDNTGKPENGHNPIKAKITMNGSYGSTVKWDALHPSDNGIKFSLLSGVKLSDAKNPYNSDNVILTTNSFNAIINGIKGINGQNNAQWMNNQIPVINYINGTKLHNYVRTAPINYVINYYRPRVEDSTGRYFSEYDLNDYKNYINTGKLPRGIKDSSHLVMPYGEKIANATANLPKYVPINTIVAIHLFDDNFQKLMGQSTINPYLVVQFTGDDTYQILNSSYDAGSPVIFAEDNSIAAKKQDAWTNVRGLAKDDLQSDNQLGQYDEAKHRQFCSAGTSMLDTFQQGYVYRYDNGNYYYGEDTNSDRANPVTFKVLTSNTPKQYVFNVYNTITDPAHPLNIEYSTYNQPITSDDNFSDKGGYPDKAKSKVDIVGQPKVINGVNGDWVKYDDQDHQFHYIYDTWPVSKTDLDNQHKNDSIETDLIIPNTKMPVGYEYNPAYQSNYADWEDTVIPNISHNDSDRVWVSKSSTGKWQLGPNNVDLQPHAYNDTAVLHVSKKPEYTIVGDDVLGPNLAGTFKAVQVDNSTSDKHLKPLKTLKVINTAYLMNNGKPAPVYMVNITSLSNPDKTALMTQYDKRRSEAFNYGKPVKSDLSSDGMTATWYYKGNVTIHYVNDNKSDESERPENTQLLSLTPKENLEGVLKDNQASIYNYSGEVPVSADVYIGNNSKPIEYPDIFALLSKYTVPSDNESVNIYIHFNKANSTDKNIKGQLQFQHYDGKSDSVLTPNNSDVKAKEFLSSVSKIPVQFDSNLKEYYVALPQMPNTITINNVNYHLVSSQNTSNILSDMSSDLPRPTYTYKADPATITVNVIDVSKGQLNTYNNVPIDADNGSNTDVTIPSSKWTHGYQASSAQFIDNNKDIKAKDKDTVTIKIAPNVPSPYRMTVSGVHNANYDSSIVNKFANSIVYTPTQQSDSKSDRSANFQITGNRSAVSSPVKDRVDGITYQYVGYYYGNNKNKIIPAGTTPNGDPFTFNDRYDYAKHQWSKTVTFVYEPEMASAEIEFLDNGEPLRSVLTTNKGYVGTAFNSNLIAEINDAVKKVESDEHVHLVSSPTKYIYSTEPYVINFASDLKPFVNGVFAHWQINFNINHINGGTTTSSVSQLIPLFTQTNYENYAGKIVKYGNWIPTPKHFTDVTMPKNTGYVPSVSKIETPDVSNLSAGSKDYPKFYNFVDNIDYNPEGSVQFHYVDDDENGLDVSDSPVFMKNGSGQDKTTYDASKELKKLGKNGYELVSLPSSNAHDDQIPFQYSSNTQNLDIHLKHKIINTTSDQSFDENVQFTSSDRRLLPQLPQPTSQNIMYKAKITKDQVTSDEQSVSPGVSVSVTIPHYANYHWTLSNGTQNIKSGEQSETIPVSVNPTPIVNLVVTYHHDKPASNSTTPNSSGKASEGSSSAVKPSSQSGSNASSSGSSSSSSHTNSSTNPSSSSDSSSAGSQSNANSAESNPSSGTSSTTGSSSSRASSNASGTSSNSTSSLPSGTSGQTSSNVPVIPSSTSVSSSEPSSANIPNRYVPVVPSSYYSSSAISTNNSSRAVDLSNVASQSYDENQINPDKALRDFYQSVSPNNHTKGNRLSHHIDHRQVNQLIHHRGNNQKRLSQTGERRDTVTLIAILFIILGVIFSYVGLRKKRKK</sequence>
<dbReference type="Gene3D" id="3.10.20.470">
    <property type="match status" value="1"/>
</dbReference>
<dbReference type="RefSeq" id="WP_133441331.1">
    <property type="nucleotide sequence ID" value="NZ_CP034726.1"/>
</dbReference>
<keyword evidence="2" id="KW-1133">Transmembrane helix</keyword>
<proteinExistence type="predicted"/>
<dbReference type="InterPro" id="IPR041558">
    <property type="entry name" value="MucBP_2"/>
</dbReference>
<evidence type="ECO:0000256" key="2">
    <source>
        <dbReference type="SAM" id="Phobius"/>
    </source>
</evidence>
<name>A0A4P6ZJF1_9LACO</name>